<dbReference type="RefSeq" id="WP_076486087.1">
    <property type="nucleotide sequence ID" value="NZ_FTOG01000012.1"/>
</dbReference>
<name>A0A1N7Q1U9_9RHOB</name>
<dbReference type="EMBL" id="FTOG01000012">
    <property type="protein sequence ID" value="SIT16577.1"/>
    <property type="molecule type" value="Genomic_DNA"/>
</dbReference>
<dbReference type="STRING" id="453582.SAMN05421580_11266"/>
<protein>
    <submittedName>
        <fullName evidence="1">Uncharacterized protein</fullName>
    </submittedName>
</protein>
<organism evidence="1 2">
    <name type="scientific">Rhodobacter aestuarii</name>
    <dbReference type="NCBI Taxonomy" id="453582"/>
    <lineage>
        <taxon>Bacteria</taxon>
        <taxon>Pseudomonadati</taxon>
        <taxon>Pseudomonadota</taxon>
        <taxon>Alphaproteobacteria</taxon>
        <taxon>Rhodobacterales</taxon>
        <taxon>Rhodobacter group</taxon>
        <taxon>Rhodobacter</taxon>
    </lineage>
</organism>
<reference evidence="2" key="1">
    <citation type="submission" date="2017-01" db="EMBL/GenBank/DDBJ databases">
        <authorList>
            <person name="Varghese N."/>
            <person name="Submissions S."/>
        </authorList>
    </citation>
    <scope>NUCLEOTIDE SEQUENCE [LARGE SCALE GENOMIC DNA]</scope>
    <source>
        <strain evidence="2">DSM 19945</strain>
    </source>
</reference>
<keyword evidence="2" id="KW-1185">Reference proteome</keyword>
<dbReference type="AlphaFoldDB" id="A0A1N7Q1U9"/>
<evidence type="ECO:0000313" key="1">
    <source>
        <dbReference type="EMBL" id="SIT16577.1"/>
    </source>
</evidence>
<gene>
    <name evidence="1" type="ORF">SAMN05421580_11266</name>
</gene>
<evidence type="ECO:0000313" key="2">
    <source>
        <dbReference type="Proteomes" id="UP000186221"/>
    </source>
</evidence>
<sequence>MSLMIVWPKGFLQTPKKQSWTGSPFETRAIFSPEVGAPLYRARTTAEAWTFRGIFPLADEAERAAFWAFWAETYRGVLDFLWRDPADGKVRRWKFAAQEPVSETNITGLHWDISVQVIRLPSTPWWAWLMPEGPLVAPLAAYDIARGLFHNGTAQIGQTAAIGDPLAPGLAMAHGLCDVRIVFANGTVSTLFAVDLSAGWWPEAASYADISGIGIFEAGALGAAPPPSYAVLTIGDAVVVNAAGAAYVLEQA</sequence>
<proteinExistence type="predicted"/>
<accession>A0A1N7Q1U9</accession>
<dbReference type="Proteomes" id="UP000186221">
    <property type="component" value="Unassembled WGS sequence"/>
</dbReference>
<dbReference type="OrthoDB" id="7872447at2"/>